<dbReference type="Pfam" id="PF09509">
    <property type="entry name" value="Hypoth_Ymh"/>
    <property type="match status" value="1"/>
</dbReference>
<feature type="domain" description="Conserved hypothetical protein CHP02391" evidence="2">
    <location>
        <begin position="16"/>
        <end position="88"/>
    </location>
</feature>
<organism evidence="3 4">
    <name type="scientific">Streptomyces erythrochromogenes</name>
    <dbReference type="NCBI Taxonomy" id="285574"/>
    <lineage>
        <taxon>Bacteria</taxon>
        <taxon>Bacillati</taxon>
        <taxon>Actinomycetota</taxon>
        <taxon>Actinomycetes</taxon>
        <taxon>Kitasatosporales</taxon>
        <taxon>Streptomycetaceae</taxon>
        <taxon>Streptomyces</taxon>
    </lineage>
</organism>
<accession>A0ABZ1QL83</accession>
<evidence type="ECO:0000313" key="3">
    <source>
        <dbReference type="EMBL" id="WUN83443.1"/>
    </source>
</evidence>
<dbReference type="InterPro" id="IPR012654">
    <property type="entry name" value="CHP02391"/>
</dbReference>
<keyword evidence="4" id="KW-1185">Reference proteome</keyword>
<dbReference type="Proteomes" id="UP001432312">
    <property type="component" value="Chromosome"/>
</dbReference>
<evidence type="ECO:0000313" key="4">
    <source>
        <dbReference type="Proteomes" id="UP001432312"/>
    </source>
</evidence>
<evidence type="ECO:0000259" key="2">
    <source>
        <dbReference type="Pfam" id="PF09509"/>
    </source>
</evidence>
<protein>
    <submittedName>
        <fullName evidence="3">TIGR02391 family protein</fullName>
    </submittedName>
</protein>
<dbReference type="EMBL" id="CP108036">
    <property type="protein sequence ID" value="WUN83443.1"/>
    <property type="molecule type" value="Genomic_DNA"/>
</dbReference>
<sequence length="124" mass="13453">MTVGTSRMSNRGDQKDILAGAQVVEQILHRVLPTPRRSRLRLMQDDRSDTYRSIHRGAAAVAEGSFAALRNPHSHADGLLERAQHEALTAGQDQASREAISRAASRAVRPTPIRVAEAGPVQSP</sequence>
<name>A0ABZ1QL83_9ACTN</name>
<dbReference type="GeneID" id="95501572"/>
<evidence type="ECO:0000256" key="1">
    <source>
        <dbReference type="SAM" id="MobiDB-lite"/>
    </source>
</evidence>
<gene>
    <name evidence="3" type="ORF">OHA91_36000</name>
</gene>
<reference evidence="3" key="1">
    <citation type="submission" date="2022-10" db="EMBL/GenBank/DDBJ databases">
        <title>The complete genomes of actinobacterial strains from the NBC collection.</title>
        <authorList>
            <person name="Joergensen T.S."/>
            <person name="Alvarez Arevalo M."/>
            <person name="Sterndorff E.B."/>
            <person name="Faurdal D."/>
            <person name="Vuksanovic O."/>
            <person name="Mourched A.-S."/>
            <person name="Charusanti P."/>
            <person name="Shaw S."/>
            <person name="Blin K."/>
            <person name="Weber T."/>
        </authorList>
    </citation>
    <scope>NUCLEOTIDE SEQUENCE</scope>
    <source>
        <strain evidence="3">NBC_00303</strain>
    </source>
</reference>
<feature type="region of interest" description="Disordered" evidence="1">
    <location>
        <begin position="86"/>
        <end position="124"/>
    </location>
</feature>
<proteinExistence type="predicted"/>
<dbReference type="RefSeq" id="WP_031147926.1">
    <property type="nucleotide sequence ID" value="NZ_CP108036.1"/>
</dbReference>